<evidence type="ECO:0000313" key="1">
    <source>
        <dbReference type="EMBL" id="CAL4068633.1"/>
    </source>
</evidence>
<name>A0AAV2Q5W9_MEGNR</name>
<sequence length="246" mass="27617">MIVFLNDPQNVPNFSARSSNFPVFCVANAFKLPIHHLKFGLLNSKSGIIWGPRGPGFISAAIYQNKCTAQCATLEIYCDHCDILALPVWSPHMKKHIDLLLLLEGVQIRATKLLLSTSAIEKWNSLSPEEMIGPQLRYLTVNCSEENIEKLKSIGPGELEERSDELGNKHRFFSGSGYIKDLIGLCDIPLVSLFIFVDEGDNSIDAQTLLNYFNAWKKLLPTQKVCWKVPFSWKNMFGAPAPLSIY</sequence>
<reference evidence="1 2" key="1">
    <citation type="submission" date="2024-05" db="EMBL/GenBank/DDBJ databases">
        <authorList>
            <person name="Wallberg A."/>
        </authorList>
    </citation>
    <scope>NUCLEOTIDE SEQUENCE [LARGE SCALE GENOMIC DNA]</scope>
</reference>
<dbReference type="Gene3D" id="3.40.50.10900">
    <property type="entry name" value="PAC-like subunit"/>
    <property type="match status" value="1"/>
</dbReference>
<accession>A0AAV2Q5W9</accession>
<feature type="non-terminal residue" evidence="1">
    <location>
        <position position="246"/>
    </location>
</feature>
<dbReference type="GO" id="GO:0005829">
    <property type="term" value="C:cytosol"/>
    <property type="evidence" value="ECO:0007669"/>
    <property type="project" value="TreeGrafter"/>
</dbReference>
<comment type="caution">
    <text evidence="1">The sequence shown here is derived from an EMBL/GenBank/DDBJ whole genome shotgun (WGS) entry which is preliminary data.</text>
</comment>
<dbReference type="EMBL" id="CAXKWB010003239">
    <property type="protein sequence ID" value="CAL4068633.1"/>
    <property type="molecule type" value="Genomic_DNA"/>
</dbReference>
<dbReference type="GO" id="GO:0005634">
    <property type="term" value="C:nucleus"/>
    <property type="evidence" value="ECO:0007669"/>
    <property type="project" value="TreeGrafter"/>
</dbReference>
<proteinExistence type="predicted"/>
<gene>
    <name evidence="1" type="ORF">MNOR_LOCUS7395</name>
</gene>
<dbReference type="InterPro" id="IPR016562">
    <property type="entry name" value="Proteasome_assmbl_chp_2_euk"/>
</dbReference>
<evidence type="ECO:0000313" key="2">
    <source>
        <dbReference type="Proteomes" id="UP001497623"/>
    </source>
</evidence>
<dbReference type="AlphaFoldDB" id="A0AAV2Q5W9"/>
<dbReference type="PANTHER" id="PTHR12970">
    <property type="entry name" value="PROTEASOME ASSEMBLY CHAPERONE 2"/>
    <property type="match status" value="1"/>
</dbReference>
<keyword evidence="2" id="KW-1185">Reference proteome</keyword>
<dbReference type="Proteomes" id="UP001497623">
    <property type="component" value="Unassembled WGS sequence"/>
</dbReference>
<protein>
    <submittedName>
        <fullName evidence="1">Uncharacterized protein</fullName>
    </submittedName>
</protein>
<dbReference type="PANTHER" id="PTHR12970:SF1">
    <property type="entry name" value="PROTEASOME ASSEMBLY CHAPERONE 2"/>
    <property type="match status" value="1"/>
</dbReference>
<organism evidence="1 2">
    <name type="scientific">Meganyctiphanes norvegica</name>
    <name type="common">Northern krill</name>
    <name type="synonym">Thysanopoda norvegica</name>
    <dbReference type="NCBI Taxonomy" id="48144"/>
    <lineage>
        <taxon>Eukaryota</taxon>
        <taxon>Metazoa</taxon>
        <taxon>Ecdysozoa</taxon>
        <taxon>Arthropoda</taxon>
        <taxon>Crustacea</taxon>
        <taxon>Multicrustacea</taxon>
        <taxon>Malacostraca</taxon>
        <taxon>Eumalacostraca</taxon>
        <taxon>Eucarida</taxon>
        <taxon>Euphausiacea</taxon>
        <taxon>Euphausiidae</taxon>
        <taxon>Meganyctiphanes</taxon>
    </lineage>
</organism>
<dbReference type="InterPro" id="IPR038389">
    <property type="entry name" value="PSMG2_sf"/>
</dbReference>
<dbReference type="GO" id="GO:0043248">
    <property type="term" value="P:proteasome assembly"/>
    <property type="evidence" value="ECO:0007669"/>
    <property type="project" value="TreeGrafter"/>
</dbReference>